<reference evidence="2" key="1">
    <citation type="submission" date="2011-02" db="EMBL/GenBank/DDBJ databases">
        <authorList>
            <person name="Aslett M."/>
        </authorList>
    </citation>
    <scope>NUCLEOTIDE SEQUENCE</scope>
    <source>
        <strain evidence="2">Liverpool</strain>
    </source>
</reference>
<dbReference type="eggNOG" id="ENOG502QZMQ">
    <property type="taxonomic scope" value="Eukaryota"/>
</dbReference>
<organism evidence="2 4">
    <name type="scientific">Neospora caninum (strain Liverpool)</name>
    <dbReference type="NCBI Taxonomy" id="572307"/>
    <lineage>
        <taxon>Eukaryota</taxon>
        <taxon>Sar</taxon>
        <taxon>Alveolata</taxon>
        <taxon>Apicomplexa</taxon>
        <taxon>Conoidasida</taxon>
        <taxon>Coccidia</taxon>
        <taxon>Eucoccidiorida</taxon>
        <taxon>Eimeriorina</taxon>
        <taxon>Sarcocystidae</taxon>
        <taxon>Neospora</taxon>
    </lineage>
</organism>
<feature type="region of interest" description="Disordered" evidence="1">
    <location>
        <begin position="908"/>
        <end position="981"/>
    </location>
</feature>
<sequence length="1330" mass="143868">MEREDGSPSRFSLDVKTEALRCHRKRELEADPRPGRQPGSADEPATEPKGLPPSPCPSRVSADEKGEKKPRRLREELLSSPRLQAPAPRREGVRAASASPAGKHDAFASQQTAGISSSDGKDQEKTGQPRSGPDRTGEGTETSARSCIERGGRSPLEGLPSGCMYTLFSCFDVSQVAELRLLSRTIKAAVDAPCSLRGCTSLTVTSRLAATARRGILGHHKQRVPSASLFWWRMLDRQPHLRRLVICRDALGFFEGSEQTDLPPSHALRFLLLLLRHSATLLDTVKITSPDLQCHRLVDWGVLTPQPTPSRARDEDEMRATEPERGERRSGPAAVDPGATPADGDETEEDVRETGDSSSGEASDKGEELEEGGRQAEGCGFSETSPFAFHHPFSAANEDANGTLMKDRHTAIPQALRGARSDSSLPSLFGDASSNSVSVPDWFCSGSNPPSPASRRFLSSLDAAPSRSPAPWVLPATAVGDFSACALPSSHSPVLSSPLSLPATTFPQLTSLSVSGCHAFFWLRLLSNCSFPSCRTFSLVCQCPRVHVSLALGTGEKVDLRHPLRLHEQSAASLQGASGEAELVKLLLSMPLLQFLRVETRLPVSRRVWRAVLGCTYTASNGEERRFPGLSYLTDLAIRDRSILHLADVVHEIANAPPQHVFPQPSDRSSSSEDAFALAGTEDSRAVSERASLVFPSGAAPRAGAPGMPRDVLGRRCRCRLKRLSCSPLGGDLGKIPSVALASLEVLMRAFPDCQFVLDNFAAGCVGPAGGGAHARERRPEEDVAKLLPRILGNVQHLHLNFDDPNNDIPLLADQALPEPRGAAPALLSSPPPVPLSASSLALAPHARRVSIDFLHFSPDTHRGLFRCRFGSLPPAQPASSAAPATLRERCPRGRRRCRWPSFCVEGLPEPESASGSPPCTPGPSERSSDEEADAAASPVDGRSPQRPCDPRSGVSAADSSPASRSVLAAPLGSPNQAAHAPGLTEKDWQLTIAERHVLQVLRSAAFPAFLLAPQRPPRFLGFAPSRERRRRRQRETRSGEERDARARSFLARRRRTQRRIDADLLHALCRDDVLRERIKGIELRLEELADSPRAAALVWALVDLQKKKERERRRCSRAHAWRLSEGAFDMEGTSLPASMEARGRNSSMDAPCGVALRSGNEGAETEECGARADEVENLEPPRLEILRLGNHRFGLDELPASALTERRSEGDASLACSGEGLGGRPGGAASLSSSLASPDPGNAAGAEGEKLAALLTELLSWYPELATVEVEVPPFLYDDEEDEAWREEPPQLRAVERLLKSLGFVRSGVETLGASMYEHVVIFERRAKT</sequence>
<feature type="compositionally biased region" description="Basic and acidic residues" evidence="1">
    <location>
        <begin position="362"/>
        <end position="374"/>
    </location>
</feature>
<evidence type="ECO:0000313" key="3">
    <source>
        <dbReference type="EMBL" id="CEL68966.1"/>
    </source>
</evidence>
<keyword evidence="4" id="KW-1185">Reference proteome</keyword>
<accession>F0VLY3</accession>
<feature type="compositionally biased region" description="Basic and acidic residues" evidence="1">
    <location>
        <begin position="61"/>
        <end position="77"/>
    </location>
</feature>
<dbReference type="OMA" id="GASMYEH"/>
<dbReference type="EMBL" id="FR823391">
    <property type="protein sequence ID" value="CBZ54261.1"/>
    <property type="molecule type" value="Genomic_DNA"/>
</dbReference>
<feature type="region of interest" description="Disordered" evidence="1">
    <location>
        <begin position="1021"/>
        <end position="1046"/>
    </location>
</feature>
<protein>
    <submittedName>
        <fullName evidence="3">F-box domain-containing protein, putative</fullName>
    </submittedName>
    <submittedName>
        <fullName evidence="2">Putative F-box domain-containing protein</fullName>
    </submittedName>
</protein>
<dbReference type="RefSeq" id="XP_003884292.1">
    <property type="nucleotide sequence ID" value="XM_003884243.1"/>
</dbReference>
<feature type="compositionally biased region" description="Basic and acidic residues" evidence="1">
    <location>
        <begin position="311"/>
        <end position="330"/>
    </location>
</feature>
<reference evidence="3" key="4">
    <citation type="journal article" date="2015" name="PLoS ONE">
        <title>Comprehensive Evaluation of Toxoplasma gondii VEG and Neospora caninum LIV Genomes with Tachyzoite Stage Transcriptome and Proteome Defines Novel Transcript Features.</title>
        <authorList>
            <person name="Ramaprasad A."/>
            <person name="Mourier T."/>
            <person name="Naeem R."/>
            <person name="Malas T.B."/>
            <person name="Moussa E."/>
            <person name="Panigrahi A."/>
            <person name="Vermont S.J."/>
            <person name="Otto T.D."/>
            <person name="Wastling J."/>
            <person name="Pain A."/>
        </authorList>
    </citation>
    <scope>NUCLEOTIDE SEQUENCE</scope>
    <source>
        <strain evidence="3">Liverpool</strain>
    </source>
</reference>
<dbReference type="OrthoDB" id="332061at2759"/>
<feature type="compositionally biased region" description="Basic and acidic residues" evidence="1">
    <location>
        <begin position="1"/>
        <end position="34"/>
    </location>
</feature>
<dbReference type="Proteomes" id="UP000007494">
    <property type="component" value="Chromosome X"/>
</dbReference>
<reference evidence="2" key="2">
    <citation type="submission" date="2011-03" db="EMBL/GenBank/DDBJ databases">
        <title>Comparative genomics and transcriptomics of Neospora caninum and Toxoplasma gondii.</title>
        <authorList>
            <person name="Reid A.J."/>
            <person name="Sohal A."/>
            <person name="Harris D."/>
            <person name="Quail M."/>
            <person name="Sanders M."/>
            <person name="Berriman M."/>
            <person name="Wastling J.M."/>
            <person name="Pain A."/>
        </authorList>
    </citation>
    <scope>NUCLEOTIDE SEQUENCE</scope>
    <source>
        <strain evidence="2">Liverpool</strain>
    </source>
</reference>
<feature type="compositionally biased region" description="Basic and acidic residues" evidence="1">
    <location>
        <begin position="119"/>
        <end position="138"/>
    </location>
</feature>
<feature type="region of interest" description="Disordered" evidence="1">
    <location>
        <begin position="1"/>
        <end position="153"/>
    </location>
</feature>
<feature type="compositionally biased region" description="Low complexity" evidence="1">
    <location>
        <begin position="1228"/>
        <end position="1246"/>
    </location>
</feature>
<evidence type="ECO:0000313" key="2">
    <source>
        <dbReference type="EMBL" id="CBZ54261.1"/>
    </source>
</evidence>
<dbReference type="GeneID" id="13442192"/>
<dbReference type="VEuPathDB" id="ToxoDB:NCLIV_046930"/>
<feature type="compositionally biased region" description="Polar residues" evidence="1">
    <location>
        <begin position="108"/>
        <end position="118"/>
    </location>
</feature>
<name>F0VLY3_NEOCL</name>
<feature type="region of interest" description="Disordered" evidence="1">
    <location>
        <begin position="1205"/>
        <end position="1246"/>
    </location>
</feature>
<dbReference type="InParanoid" id="F0VLY3"/>
<evidence type="ECO:0000256" key="1">
    <source>
        <dbReference type="SAM" id="MobiDB-lite"/>
    </source>
</evidence>
<feature type="compositionally biased region" description="Basic and acidic residues" evidence="1">
    <location>
        <begin position="1036"/>
        <end position="1046"/>
    </location>
</feature>
<dbReference type="EMBL" id="LN714485">
    <property type="protein sequence ID" value="CEL68966.1"/>
    <property type="molecule type" value="Genomic_DNA"/>
</dbReference>
<feature type="region of interest" description="Disordered" evidence="1">
    <location>
        <begin position="303"/>
        <end position="385"/>
    </location>
</feature>
<proteinExistence type="predicted"/>
<gene>
    <name evidence="3" type="ORF">BN1204_046930</name>
    <name evidence="2" type="ORF">NCLIV_046930</name>
</gene>
<evidence type="ECO:0000313" key="4">
    <source>
        <dbReference type="Proteomes" id="UP000007494"/>
    </source>
</evidence>
<reference evidence="4" key="3">
    <citation type="journal article" date="2012" name="PLoS Pathog.">
        <title>Comparative genomics of the apicomplexan parasites Toxoplasma gondii and Neospora caninum: Coccidia differing in host range and transmission strategy.</title>
        <authorList>
            <person name="Reid A.J."/>
            <person name="Vermont S.J."/>
            <person name="Cotton J.A."/>
            <person name="Harris D."/>
            <person name="Hill-Cawthorne G.A."/>
            <person name="Konen-Waisman S."/>
            <person name="Latham S.M."/>
            <person name="Mourier T."/>
            <person name="Norton R."/>
            <person name="Quail M.A."/>
            <person name="Sanders M."/>
            <person name="Shanmugam D."/>
            <person name="Sohal A."/>
            <person name="Wasmuth J.D."/>
            <person name="Brunk B."/>
            <person name="Grigg M.E."/>
            <person name="Howard J.C."/>
            <person name="Parkinson J."/>
            <person name="Roos D.S."/>
            <person name="Trees A.J."/>
            <person name="Berriman M."/>
            <person name="Pain A."/>
            <person name="Wastling J.M."/>
        </authorList>
    </citation>
    <scope>NUCLEOTIDE SEQUENCE [LARGE SCALE GENOMIC DNA]</scope>
    <source>
        <strain evidence="4">Liverpool</strain>
    </source>
</reference>